<keyword evidence="2 5" id="KW-0812">Transmembrane</keyword>
<evidence type="ECO:0000256" key="5">
    <source>
        <dbReference type="SAM" id="Phobius"/>
    </source>
</evidence>
<keyword evidence="8" id="KW-1185">Reference proteome</keyword>
<evidence type="ECO:0000313" key="7">
    <source>
        <dbReference type="EMBL" id="MBD8061785.1"/>
    </source>
</evidence>
<keyword evidence="3 5" id="KW-1133">Transmembrane helix</keyword>
<evidence type="ECO:0000256" key="3">
    <source>
        <dbReference type="ARBA" id="ARBA00022989"/>
    </source>
</evidence>
<feature type="transmembrane region" description="Helical" evidence="5">
    <location>
        <begin position="31"/>
        <end position="52"/>
    </location>
</feature>
<comment type="subcellular location">
    <subcellularLocation>
        <location evidence="1">Membrane</location>
        <topology evidence="1">Multi-pass membrane protein</topology>
    </subcellularLocation>
</comment>
<dbReference type="Pfam" id="PF13515">
    <property type="entry name" value="FUSC_2"/>
    <property type="match status" value="1"/>
</dbReference>
<evidence type="ECO:0000313" key="8">
    <source>
        <dbReference type="Proteomes" id="UP000661894"/>
    </source>
</evidence>
<dbReference type="InterPro" id="IPR049453">
    <property type="entry name" value="Memb_transporter_dom"/>
</dbReference>
<feature type="domain" description="Integral membrane bound transporter" evidence="6">
    <location>
        <begin position="48"/>
        <end position="170"/>
    </location>
</feature>
<feature type="transmembrane region" description="Helical" evidence="5">
    <location>
        <begin position="132"/>
        <end position="150"/>
    </location>
</feature>
<protein>
    <submittedName>
        <fullName evidence="7">FUSC family protein</fullName>
    </submittedName>
</protein>
<evidence type="ECO:0000256" key="1">
    <source>
        <dbReference type="ARBA" id="ARBA00004141"/>
    </source>
</evidence>
<feature type="transmembrane region" description="Helical" evidence="5">
    <location>
        <begin position="108"/>
        <end position="125"/>
    </location>
</feature>
<comment type="caution">
    <text evidence="7">The sequence shown here is derived from an EMBL/GenBank/DDBJ whole genome shotgun (WGS) entry which is preliminary data.</text>
</comment>
<dbReference type="EMBL" id="JACSPO010000001">
    <property type="protein sequence ID" value="MBD8061785.1"/>
    <property type="molecule type" value="Genomic_DNA"/>
</dbReference>
<reference evidence="7 8" key="1">
    <citation type="submission" date="2020-08" db="EMBL/GenBank/DDBJ databases">
        <title>A Genomic Blueprint of the Chicken Gut Microbiome.</title>
        <authorList>
            <person name="Gilroy R."/>
            <person name="Ravi A."/>
            <person name="Getino M."/>
            <person name="Pursley I."/>
            <person name="Horton D.L."/>
            <person name="Alikhan N.-F."/>
            <person name="Baker D."/>
            <person name="Gharbi K."/>
            <person name="Hall N."/>
            <person name="Watson M."/>
            <person name="Adriaenssens E.M."/>
            <person name="Foster-Nyarko E."/>
            <person name="Jarju S."/>
            <person name="Secka A."/>
            <person name="Antonio M."/>
            <person name="Oren A."/>
            <person name="Chaudhuri R."/>
            <person name="La Ragione R.M."/>
            <person name="Hildebrand F."/>
            <person name="Pallen M.J."/>
        </authorList>
    </citation>
    <scope>NUCLEOTIDE SEQUENCE [LARGE SCALE GENOMIC DNA]</scope>
    <source>
        <strain evidence="7 8">Sa1BUA1</strain>
    </source>
</reference>
<keyword evidence="4 5" id="KW-0472">Membrane</keyword>
<sequence>MSEAGGREDRLDLRRLLVLVRQRLRGGRRRVRAAAFPVVVAAVAAGLSWAVAHYLLGHAQPFFAPIATWVCLGFSADREVRKVAELALGVALGVALGELVAYVLGTGVYQIMLVITVGALLARFVDRGPMLTIQAGVQGIVIVALPVAAIDGPTGRWTDALVGGTFALLVAILTPQDARRRARQLAAASLADLSQMLSTLGKGLRDGDAERMRDALALGRTTQGTLDDWASVVRNALQSARISPAARRYLPELARLERASTLADRAMRNARVIARRGLTAVEQGAQDHRVSEALEGLAVGALRLGEALGSGASTADAAQVLTLVTGELDPEDVEDPGWHLQTLVILMRSLTSDLLQASGLSAAEASHLLAR</sequence>
<dbReference type="Proteomes" id="UP000661894">
    <property type="component" value="Unassembled WGS sequence"/>
</dbReference>
<accession>A0ABR8Z0J5</accession>
<evidence type="ECO:0000259" key="6">
    <source>
        <dbReference type="Pfam" id="PF13515"/>
    </source>
</evidence>
<organism evidence="7 8">
    <name type="scientific">Oceanitalea stevensii</name>
    <dbReference type="NCBI Taxonomy" id="2763072"/>
    <lineage>
        <taxon>Bacteria</taxon>
        <taxon>Bacillati</taxon>
        <taxon>Actinomycetota</taxon>
        <taxon>Actinomycetes</taxon>
        <taxon>Micrococcales</taxon>
        <taxon>Bogoriellaceae</taxon>
        <taxon>Georgenia</taxon>
    </lineage>
</organism>
<gene>
    <name evidence="7" type="ORF">H9624_05545</name>
</gene>
<feature type="transmembrane region" description="Helical" evidence="5">
    <location>
        <begin position="156"/>
        <end position="174"/>
    </location>
</feature>
<evidence type="ECO:0000256" key="4">
    <source>
        <dbReference type="ARBA" id="ARBA00023136"/>
    </source>
</evidence>
<dbReference type="RefSeq" id="WP_251838844.1">
    <property type="nucleotide sequence ID" value="NZ_JACSPO010000001.1"/>
</dbReference>
<proteinExistence type="predicted"/>
<name>A0ABR8Z0J5_9MICO</name>
<evidence type="ECO:0000256" key="2">
    <source>
        <dbReference type="ARBA" id="ARBA00022692"/>
    </source>
</evidence>